<dbReference type="InterPro" id="IPR006450">
    <property type="entry name" value="Phage_HK97_gp6-like"/>
</dbReference>
<evidence type="ECO:0008006" key="3">
    <source>
        <dbReference type="Google" id="ProtNLM"/>
    </source>
</evidence>
<dbReference type="RefSeq" id="WP_067420810.1">
    <property type="nucleotide sequence ID" value="NZ_LZEX01000001.1"/>
</dbReference>
<dbReference type="Gene3D" id="1.10.3230.30">
    <property type="entry name" value="Phage gp6-like head-tail connector protein"/>
    <property type="match status" value="1"/>
</dbReference>
<reference evidence="1 2" key="1">
    <citation type="submission" date="2016-06" db="EMBL/GenBank/DDBJ databases">
        <authorList>
            <person name="Kjaerup R.B."/>
            <person name="Dalgaard T.S."/>
            <person name="Juul-Madsen H.R."/>
        </authorList>
    </citation>
    <scope>NUCLEOTIDE SEQUENCE [LARGE SCALE GENOMIC DNA]</scope>
    <source>
        <strain evidence="1 2">GCSL-Mp3</strain>
    </source>
</reference>
<dbReference type="AlphaFoldDB" id="A0A1B8HPS1"/>
<dbReference type="CDD" id="cd08054">
    <property type="entry name" value="gp6"/>
    <property type="match status" value="1"/>
</dbReference>
<organism evidence="1 2">
    <name type="scientific">Morganella psychrotolerans</name>
    <dbReference type="NCBI Taxonomy" id="368603"/>
    <lineage>
        <taxon>Bacteria</taxon>
        <taxon>Pseudomonadati</taxon>
        <taxon>Pseudomonadota</taxon>
        <taxon>Gammaproteobacteria</taxon>
        <taxon>Enterobacterales</taxon>
        <taxon>Morganellaceae</taxon>
        <taxon>Morganella</taxon>
    </lineage>
</organism>
<comment type="caution">
    <text evidence="1">The sequence shown here is derived from an EMBL/GenBank/DDBJ whole genome shotgun (WGS) entry which is preliminary data.</text>
</comment>
<gene>
    <name evidence="1" type="ORF">AYY17_01875</name>
</gene>
<dbReference type="InterPro" id="IPR021146">
    <property type="entry name" value="Phage_gp6-like_head-tail"/>
</dbReference>
<dbReference type="NCBIfam" id="TIGR01560">
    <property type="entry name" value="put_DNA_pack"/>
    <property type="match status" value="1"/>
</dbReference>
<dbReference type="EMBL" id="LZEX01000001">
    <property type="protein sequence ID" value="OBU11495.1"/>
    <property type="molecule type" value="Genomic_DNA"/>
</dbReference>
<name>A0A1B8HPS1_9GAMM</name>
<proteinExistence type="predicted"/>
<accession>A0A1B8HPS1</accession>
<dbReference type="Pfam" id="PF05135">
    <property type="entry name" value="Phage_connect_1"/>
    <property type="match status" value="1"/>
</dbReference>
<dbReference type="Proteomes" id="UP000092247">
    <property type="component" value="Unassembled WGS sequence"/>
</dbReference>
<evidence type="ECO:0000313" key="1">
    <source>
        <dbReference type="EMBL" id="OBU11495.1"/>
    </source>
</evidence>
<evidence type="ECO:0000313" key="2">
    <source>
        <dbReference type="Proteomes" id="UP000092247"/>
    </source>
</evidence>
<sequence length="100" mass="11394">MPLPTLEKLRAQCRIDEDNDLEDTLLQTYLGAARVRAENYTNRTLYDSDIPDTDPDGLLISDDIEVALMLAVTHFYENRDPAAMPNGFKAILDPYRHINL</sequence>
<protein>
    <recommendedName>
        <fullName evidence="3">Phage gp6-like head-tail connector protein</fullName>
    </recommendedName>
</protein>